<dbReference type="Pfam" id="PF13568">
    <property type="entry name" value="OMP_b-brl_2"/>
    <property type="match status" value="1"/>
</dbReference>
<evidence type="ECO:0000259" key="2">
    <source>
        <dbReference type="Pfam" id="PF13568"/>
    </source>
</evidence>
<dbReference type="InterPro" id="IPR025665">
    <property type="entry name" value="Beta-barrel_OMP_2"/>
</dbReference>
<feature type="signal peptide" evidence="1">
    <location>
        <begin position="1"/>
        <end position="22"/>
    </location>
</feature>
<evidence type="ECO:0000313" key="3">
    <source>
        <dbReference type="EMBL" id="PVX52521.1"/>
    </source>
</evidence>
<protein>
    <submittedName>
        <fullName evidence="3">Outer membrane protein with beta-barrel domain</fullName>
    </submittedName>
</protein>
<comment type="caution">
    <text evidence="3">The sequence shown here is derived from an EMBL/GenBank/DDBJ whole genome shotgun (WGS) entry which is preliminary data.</text>
</comment>
<organism evidence="3 4">
    <name type="scientific">Balneicella halophila</name>
    <dbReference type="NCBI Taxonomy" id="1537566"/>
    <lineage>
        <taxon>Bacteria</taxon>
        <taxon>Pseudomonadati</taxon>
        <taxon>Bacteroidota</taxon>
        <taxon>Bacteroidia</taxon>
        <taxon>Bacteroidales</taxon>
        <taxon>Balneicellaceae</taxon>
        <taxon>Balneicella</taxon>
    </lineage>
</organism>
<proteinExistence type="predicted"/>
<evidence type="ECO:0000256" key="1">
    <source>
        <dbReference type="SAM" id="SignalP"/>
    </source>
</evidence>
<feature type="chain" id="PRO_5029478502" evidence="1">
    <location>
        <begin position="23"/>
        <end position="198"/>
    </location>
</feature>
<dbReference type="RefSeq" id="WP_116496049.1">
    <property type="nucleotide sequence ID" value="NZ_QENZ01000003.1"/>
</dbReference>
<dbReference type="SUPFAM" id="SSF56925">
    <property type="entry name" value="OMPA-like"/>
    <property type="match status" value="1"/>
</dbReference>
<dbReference type="InterPro" id="IPR011250">
    <property type="entry name" value="OMP/PagP_B-barrel"/>
</dbReference>
<dbReference type="OrthoDB" id="947434at2"/>
<dbReference type="Proteomes" id="UP000251835">
    <property type="component" value="Unassembled WGS sequence"/>
</dbReference>
<dbReference type="EMBL" id="QENZ01000003">
    <property type="protein sequence ID" value="PVX52521.1"/>
    <property type="molecule type" value="Genomic_DNA"/>
</dbReference>
<feature type="domain" description="Outer membrane protein beta-barrel" evidence="2">
    <location>
        <begin position="20"/>
        <end position="181"/>
    </location>
</feature>
<gene>
    <name evidence="3" type="ORF">C7377_0845</name>
</gene>
<accession>A0A7L4UST5</accession>
<keyword evidence="1" id="KW-0732">Signal</keyword>
<sequence length="198" mass="21794">MKKVVLLLVSCFVVLSATNAQGFDFGVKAGYLYSDIDEVSVDALKTEGNSGYFLGVFTRFSSKSWFFQPEVQYRVRSSEVVSVSDAIKGKVDVEMKTIDIPLQVGTNLLDLPMIRLALHAGPTLSFNVADDTTIKNEISNFDIDKFTDYKSFIWSGQIGLTADISRFTVGVAYEKGFSDISDGLGKNNLVLVNVGLRF</sequence>
<keyword evidence="4" id="KW-1185">Reference proteome</keyword>
<evidence type="ECO:0000313" key="4">
    <source>
        <dbReference type="Proteomes" id="UP000251835"/>
    </source>
</evidence>
<name>A0A7L4UST5_BALHA</name>
<dbReference type="AlphaFoldDB" id="A0A7L4UST5"/>
<reference evidence="3 4" key="1">
    <citation type="submission" date="2018-05" db="EMBL/GenBank/DDBJ databases">
        <title>Genomic Encyclopedia of Type Strains, Phase IV (KMG-IV): sequencing the most valuable type-strain genomes for metagenomic binning, comparative biology and taxonomic classification.</title>
        <authorList>
            <person name="Goeker M."/>
        </authorList>
    </citation>
    <scope>NUCLEOTIDE SEQUENCE [LARGE SCALE GENOMIC DNA]</scope>
    <source>
        <strain evidence="3 4">DSM 28579</strain>
    </source>
</reference>